<evidence type="ECO:0000256" key="9">
    <source>
        <dbReference type="ARBA" id="ARBA00023136"/>
    </source>
</evidence>
<evidence type="ECO:0000256" key="6">
    <source>
        <dbReference type="ARBA" id="ARBA00022958"/>
    </source>
</evidence>
<evidence type="ECO:0000259" key="13">
    <source>
        <dbReference type="Pfam" id="PF00520"/>
    </source>
</evidence>
<keyword evidence="10" id="KW-0407">Ion channel</keyword>
<dbReference type="GO" id="GO:0005267">
    <property type="term" value="F:potassium channel activity"/>
    <property type="evidence" value="ECO:0007669"/>
    <property type="project" value="UniProtKB-KW"/>
</dbReference>
<dbReference type="STRING" id="41875.K8E977"/>
<comment type="subcellular location">
    <subcellularLocation>
        <location evidence="1">Membrane</location>
        <topology evidence="1">Multi-pass membrane protein</topology>
    </subcellularLocation>
</comment>
<keyword evidence="15" id="KW-1185">Reference proteome</keyword>
<evidence type="ECO:0000256" key="10">
    <source>
        <dbReference type="ARBA" id="ARBA00023303"/>
    </source>
</evidence>
<reference evidence="14 15" key="1">
    <citation type="submission" date="2011-10" db="EMBL/GenBank/DDBJ databases">
        <authorList>
            <person name="Genoscope - CEA"/>
        </authorList>
    </citation>
    <scope>NUCLEOTIDE SEQUENCE [LARGE SCALE GENOMIC DNA]</scope>
    <source>
        <strain evidence="14 15">RCC 1105</strain>
    </source>
</reference>
<keyword evidence="7 12" id="KW-1133">Transmembrane helix</keyword>
<dbReference type="KEGG" id="bpg:Bathy01g00130"/>
<dbReference type="PANTHER" id="PTHR10027:SF10">
    <property type="entry name" value="SLOWPOKE 2, ISOFORM D"/>
    <property type="match status" value="1"/>
</dbReference>
<keyword evidence="3" id="KW-0633">Potassium transport</keyword>
<dbReference type="InterPro" id="IPR005821">
    <property type="entry name" value="Ion_trans_dom"/>
</dbReference>
<dbReference type="GO" id="GO:0016020">
    <property type="term" value="C:membrane"/>
    <property type="evidence" value="ECO:0007669"/>
    <property type="project" value="UniProtKB-SubCell"/>
</dbReference>
<accession>K8E977</accession>
<dbReference type="OrthoDB" id="498167at2759"/>
<evidence type="ECO:0000256" key="7">
    <source>
        <dbReference type="ARBA" id="ARBA00022989"/>
    </source>
</evidence>
<feature type="domain" description="Ion transport" evidence="13">
    <location>
        <begin position="198"/>
        <end position="347"/>
    </location>
</feature>
<organism evidence="14 15">
    <name type="scientific">Bathycoccus prasinos</name>
    <dbReference type="NCBI Taxonomy" id="41875"/>
    <lineage>
        <taxon>Eukaryota</taxon>
        <taxon>Viridiplantae</taxon>
        <taxon>Chlorophyta</taxon>
        <taxon>Mamiellophyceae</taxon>
        <taxon>Mamiellales</taxon>
        <taxon>Bathycoccaceae</taxon>
        <taxon>Bathycoccus</taxon>
    </lineage>
</organism>
<dbReference type="RefSeq" id="XP_007515280.1">
    <property type="nucleotide sequence ID" value="XM_007515218.1"/>
</dbReference>
<evidence type="ECO:0000256" key="1">
    <source>
        <dbReference type="ARBA" id="ARBA00004141"/>
    </source>
</evidence>
<dbReference type="GeneID" id="19017749"/>
<proteinExistence type="predicted"/>
<evidence type="ECO:0000313" key="15">
    <source>
        <dbReference type="Proteomes" id="UP000198341"/>
    </source>
</evidence>
<evidence type="ECO:0000256" key="5">
    <source>
        <dbReference type="ARBA" id="ARBA00022826"/>
    </source>
</evidence>
<gene>
    <name evidence="14" type="ORF">Bathy01g00130</name>
</gene>
<evidence type="ECO:0000256" key="4">
    <source>
        <dbReference type="ARBA" id="ARBA00022692"/>
    </source>
</evidence>
<evidence type="ECO:0000256" key="2">
    <source>
        <dbReference type="ARBA" id="ARBA00022448"/>
    </source>
</evidence>
<keyword evidence="8" id="KW-0406">Ion transport</keyword>
<evidence type="ECO:0000256" key="11">
    <source>
        <dbReference type="SAM" id="MobiDB-lite"/>
    </source>
</evidence>
<keyword evidence="2" id="KW-0813">Transport</keyword>
<dbReference type="Pfam" id="PF00520">
    <property type="entry name" value="Ion_trans"/>
    <property type="match status" value="1"/>
</dbReference>
<dbReference type="Gene3D" id="1.10.287.70">
    <property type="match status" value="1"/>
</dbReference>
<evidence type="ECO:0000256" key="3">
    <source>
        <dbReference type="ARBA" id="ARBA00022538"/>
    </source>
</evidence>
<dbReference type="PANTHER" id="PTHR10027">
    <property type="entry name" value="CALCIUM-ACTIVATED POTASSIUM CHANNEL ALPHA CHAIN"/>
    <property type="match status" value="1"/>
</dbReference>
<name>K8E977_9CHLO</name>
<dbReference type="SUPFAM" id="SSF81324">
    <property type="entry name" value="Voltage-gated potassium channels"/>
    <property type="match status" value="1"/>
</dbReference>
<dbReference type="PRINTS" id="PR00169">
    <property type="entry name" value="KCHANNEL"/>
</dbReference>
<evidence type="ECO:0000256" key="12">
    <source>
        <dbReference type="SAM" id="Phobius"/>
    </source>
</evidence>
<feature type="transmembrane region" description="Helical" evidence="12">
    <location>
        <begin position="349"/>
        <end position="367"/>
    </location>
</feature>
<dbReference type="InterPro" id="IPR047871">
    <property type="entry name" value="K_chnl_Slo-like"/>
</dbReference>
<keyword evidence="6" id="KW-0630">Potassium</keyword>
<dbReference type="EMBL" id="FO082278">
    <property type="protein sequence ID" value="CCO14159.1"/>
    <property type="molecule type" value="Genomic_DNA"/>
</dbReference>
<dbReference type="eggNOG" id="ENOG502T0H5">
    <property type="taxonomic scope" value="Eukaryota"/>
</dbReference>
<feature type="region of interest" description="Disordered" evidence="11">
    <location>
        <begin position="1"/>
        <end position="73"/>
    </location>
</feature>
<evidence type="ECO:0000256" key="8">
    <source>
        <dbReference type="ARBA" id="ARBA00023065"/>
    </source>
</evidence>
<keyword evidence="9 12" id="KW-0472">Membrane</keyword>
<protein>
    <submittedName>
        <fullName evidence="14">Unnamed protein product</fullName>
    </submittedName>
</protein>
<keyword evidence="5" id="KW-0631">Potassium channel</keyword>
<dbReference type="AlphaFoldDB" id="K8E977"/>
<sequence>MSMRTSATVDETGDVTTSKNKITTATTTRRRLLSSSSSFFSSSRGKRNKKTDESFRLHALRKKQQGGGDKEQDETTIEFIKSLVSGSFYEEDEEIGEDEFSAAGGSSSEALVRRRKPAKGVQFFKPGLRKLTARQRMALAFSDLDSSGWWAVISSGIVFGTFILESYNIGTFGGWDVLYRDDIPWYSGLVSMDNIRDIEDAYNALFFFELLLRAWVAEFKFSFWTNPFTVLDTAATIPPVLAVFGLVDRMSPIPRFLRLLRIVRLLRFLERSPDSVLFGLFKSDSMTVQLTGVAAEFICIFVIAAGVIYDLEFGINPAVKNLNDTLYWAVLTLTGIGQPFEVVTPGGRVATVVSIFVALLVIPGQLAKLATISGGEMLLGMMEDEDEEDEDQELISNTGEVFILKSTDEDPITSGAKTFDDRVCDSCGLEMHESDARYCRRCSFKLAESDVTGLRFARKIAKKKKAIEEKQVRGNVNVGRLGVDMMSSISTSTKALSNKKNRNS</sequence>
<feature type="compositionally biased region" description="Low complexity" evidence="11">
    <location>
        <begin position="16"/>
        <end position="43"/>
    </location>
</feature>
<evidence type="ECO:0000313" key="14">
    <source>
        <dbReference type="EMBL" id="CCO14159.1"/>
    </source>
</evidence>
<dbReference type="Proteomes" id="UP000198341">
    <property type="component" value="Chromosome 1"/>
</dbReference>
<keyword evidence="4 12" id="KW-0812">Transmembrane</keyword>
<feature type="transmembrane region" description="Helical" evidence="12">
    <location>
        <begin position="290"/>
        <end position="309"/>
    </location>
</feature>